<dbReference type="InterPro" id="IPR044034">
    <property type="entry name" value="NAC-like_UBA"/>
</dbReference>
<dbReference type="InterPro" id="IPR002715">
    <property type="entry name" value="Nas_poly-pep-assoc_cplx_dom"/>
</dbReference>
<protein>
    <recommendedName>
        <fullName evidence="3">Nascent polypeptide-associated complex subunit alpha</fullName>
    </recommendedName>
    <alternativeName>
        <fullName evidence="4">Alpha-NAC</fullName>
    </alternativeName>
</protein>
<dbReference type="InterPro" id="IPR038187">
    <property type="entry name" value="NAC_A/B_dom_sf"/>
</dbReference>
<feature type="region of interest" description="Disordered" evidence="5">
    <location>
        <begin position="267"/>
        <end position="298"/>
    </location>
</feature>
<evidence type="ECO:0000259" key="6">
    <source>
        <dbReference type="PROSITE" id="PS51151"/>
    </source>
</evidence>
<dbReference type="STRING" id="1305764.R9P8T7"/>
<evidence type="ECO:0000256" key="1">
    <source>
        <dbReference type="ARBA" id="ARBA00004496"/>
    </source>
</evidence>
<dbReference type="PROSITE" id="PS51151">
    <property type="entry name" value="NAC_AB"/>
    <property type="match status" value="1"/>
</dbReference>
<keyword evidence="8" id="KW-1185">Reference proteome</keyword>
<dbReference type="Pfam" id="PF19026">
    <property type="entry name" value="UBA_HYPK"/>
    <property type="match status" value="1"/>
</dbReference>
<proteinExistence type="inferred from homology"/>
<feature type="compositionally biased region" description="Low complexity" evidence="5">
    <location>
        <begin position="10"/>
        <end position="23"/>
    </location>
</feature>
<dbReference type="InterPro" id="IPR016641">
    <property type="entry name" value="EGD2/NACA0like"/>
</dbReference>
<comment type="similarity">
    <text evidence="2">Belongs to the NAC-alpha family.</text>
</comment>
<dbReference type="CDD" id="cd14358">
    <property type="entry name" value="UBA_NAC_euk"/>
    <property type="match status" value="1"/>
</dbReference>
<feature type="region of interest" description="Disordered" evidence="5">
    <location>
        <begin position="164"/>
        <end position="185"/>
    </location>
</feature>
<dbReference type="PANTHER" id="PTHR21713">
    <property type="entry name" value="NASCENT POLYPEPTIDE ASSOCIATED COMPLEX ALPHA SUBUNIT-RELATED"/>
    <property type="match status" value="1"/>
</dbReference>
<dbReference type="SMART" id="SM01407">
    <property type="entry name" value="NAC"/>
    <property type="match status" value="1"/>
</dbReference>
<sequence>MARSVAMMVGSPSRNTSGSSGSSGLRIKVVASLDCDIRTGVSRGFEQIPGVKLGDKATEEERVVELDKFASARLVTAGRVEASVVVELDAWGCERRRATLAEPDCNRVQAIHRKQAASSTPVTHPTRNTFAFSSRLPTPAVTMSATIEEIADDVQDLNVQDFDSDDAGADVHASDKVASRAERKSRKALQGLGLKKVGGITRVTMRRPRGHLYVIAQPEVYKSSHSDVYIVFGEAKAEDMSQLAQAQAAQQMAQAEAQERLLAESLQNPSAGAADKKAEEEEEDDDSPIDEEGVDAKDIDLVMQQVSCSRRKAVKALKESNGDLINAIMNAS</sequence>
<dbReference type="OrthoDB" id="3169036at2759"/>
<dbReference type="eggNOG" id="KOG2239">
    <property type="taxonomic scope" value="Eukaryota"/>
</dbReference>
<gene>
    <name evidence="7" type="ORF">PHSY_005346</name>
</gene>
<dbReference type="RefSeq" id="XP_012191346.1">
    <property type="nucleotide sequence ID" value="XM_012335956.1"/>
</dbReference>
<dbReference type="GO" id="GO:0005854">
    <property type="term" value="C:nascent polypeptide-associated complex"/>
    <property type="evidence" value="ECO:0007669"/>
    <property type="project" value="InterPro"/>
</dbReference>
<dbReference type="AlphaFoldDB" id="R9P8T7"/>
<name>R9P8T7_PSEHS</name>
<evidence type="ECO:0000256" key="4">
    <source>
        <dbReference type="ARBA" id="ARBA00030300"/>
    </source>
</evidence>
<evidence type="ECO:0000313" key="8">
    <source>
        <dbReference type="Proteomes" id="UP000014071"/>
    </source>
</evidence>
<evidence type="ECO:0000256" key="2">
    <source>
        <dbReference type="ARBA" id="ARBA00009882"/>
    </source>
</evidence>
<evidence type="ECO:0000256" key="3">
    <source>
        <dbReference type="ARBA" id="ARBA00014437"/>
    </source>
</evidence>
<reference evidence="8" key="1">
    <citation type="journal article" date="2013" name="Genome Announc.">
        <title>Draft genome sequence of the basidiomycetous yeast-like fungus Pseudozyma hubeiensis SY62, which produces an abundant amount of the biosurfactant mannosylerythritol lipids.</title>
        <authorList>
            <person name="Konishi M."/>
            <person name="Hatada Y."/>
            <person name="Horiuchi J."/>
        </authorList>
    </citation>
    <scope>NUCLEOTIDE SEQUENCE [LARGE SCALE GENOMIC DNA]</scope>
    <source>
        <strain evidence="8">SY62</strain>
    </source>
</reference>
<feature type="domain" description="NAC-A/B" evidence="6">
    <location>
        <begin position="179"/>
        <end position="244"/>
    </location>
</feature>
<accession>R9P8T7</accession>
<dbReference type="Pfam" id="PF01849">
    <property type="entry name" value="NAC"/>
    <property type="match status" value="1"/>
</dbReference>
<dbReference type="Proteomes" id="UP000014071">
    <property type="component" value="Unassembled WGS sequence"/>
</dbReference>
<organism evidence="7 8">
    <name type="scientific">Pseudozyma hubeiensis (strain SY62)</name>
    <name type="common">Yeast</name>
    <dbReference type="NCBI Taxonomy" id="1305764"/>
    <lineage>
        <taxon>Eukaryota</taxon>
        <taxon>Fungi</taxon>
        <taxon>Dikarya</taxon>
        <taxon>Basidiomycota</taxon>
        <taxon>Ustilaginomycotina</taxon>
        <taxon>Ustilaginomycetes</taxon>
        <taxon>Ustilaginales</taxon>
        <taxon>Ustilaginaceae</taxon>
        <taxon>Pseudozyma</taxon>
    </lineage>
</organism>
<dbReference type="CDD" id="cd22054">
    <property type="entry name" value="NAC_NACA"/>
    <property type="match status" value="1"/>
</dbReference>
<feature type="region of interest" description="Disordered" evidence="5">
    <location>
        <begin position="1"/>
        <end position="23"/>
    </location>
</feature>
<feature type="compositionally biased region" description="Acidic residues" evidence="5">
    <location>
        <begin position="280"/>
        <end position="293"/>
    </location>
</feature>
<evidence type="ECO:0000313" key="7">
    <source>
        <dbReference type="EMBL" id="GAC97759.1"/>
    </source>
</evidence>
<dbReference type="Gene3D" id="1.10.8.10">
    <property type="entry name" value="DNA helicase RuvA subunit, C-terminal domain"/>
    <property type="match status" value="1"/>
</dbReference>
<dbReference type="GeneID" id="24110625"/>
<evidence type="ECO:0000256" key="5">
    <source>
        <dbReference type="SAM" id="MobiDB-lite"/>
    </source>
</evidence>
<comment type="subcellular location">
    <subcellularLocation>
        <location evidence="1">Cytoplasm</location>
    </subcellularLocation>
</comment>
<feature type="compositionally biased region" description="Basic and acidic residues" evidence="5">
    <location>
        <begin position="172"/>
        <end position="182"/>
    </location>
</feature>
<dbReference type="Gene3D" id="2.20.70.30">
    <property type="entry name" value="Nascent polypeptide-associated complex domain"/>
    <property type="match status" value="1"/>
</dbReference>
<dbReference type="HOGENOM" id="CLU_837097_0_0_1"/>
<dbReference type="EMBL" id="DF238811">
    <property type="protein sequence ID" value="GAC97759.1"/>
    <property type="molecule type" value="Genomic_DNA"/>
</dbReference>